<evidence type="ECO:0000313" key="2">
    <source>
        <dbReference type="Proteomes" id="UP001108027"/>
    </source>
</evidence>
<dbReference type="RefSeq" id="WP_228233248.1">
    <property type="nucleotide sequence ID" value="NZ_JAJGNA010000003.1"/>
</dbReference>
<sequence length="107" mass="12103">MAPFYTTHNLVSIFILRIIFRPAAQARLQNIHKPLFFIAIKGSIRLSQSTHHESEKALTSHNPIHGVVNTLPSVRQETNRNALTPDEAATAAAFCYSFRGERVDWVF</sequence>
<dbReference type="Proteomes" id="UP001108027">
    <property type="component" value="Unassembled WGS sequence"/>
</dbReference>
<keyword evidence="2" id="KW-1185">Reference proteome</keyword>
<dbReference type="AlphaFoldDB" id="A0A9Q3UKU4"/>
<name>A0A9Q3UKU4_9GAMM</name>
<proteinExistence type="predicted"/>
<evidence type="ECO:0000313" key="1">
    <source>
        <dbReference type="EMBL" id="MCC4307871.1"/>
    </source>
</evidence>
<accession>A0A9Q3UKU4</accession>
<reference evidence="1" key="1">
    <citation type="submission" date="2021-10" db="EMBL/GenBank/DDBJ databases">
        <title>The diversity and Nitrogen Metabolism of Culturable Nitrate-Utilizing Bacteria Within the Oxygen Minimum Zone of the Changjiang (Yangtze River)Estuary.</title>
        <authorList>
            <person name="Zhang D."/>
            <person name="Zheng J."/>
            <person name="Liu S."/>
            <person name="He W."/>
        </authorList>
    </citation>
    <scope>NUCLEOTIDE SEQUENCE</scope>
    <source>
        <strain evidence="1">FXH-223</strain>
    </source>
</reference>
<gene>
    <name evidence="1" type="ORF">LL252_04735</name>
</gene>
<comment type="caution">
    <text evidence="1">The sequence shown here is derived from an EMBL/GenBank/DDBJ whole genome shotgun (WGS) entry which is preliminary data.</text>
</comment>
<dbReference type="EMBL" id="JAJGNA010000003">
    <property type="protein sequence ID" value="MCC4307871.1"/>
    <property type="molecule type" value="Genomic_DNA"/>
</dbReference>
<protein>
    <submittedName>
        <fullName evidence="1">Uncharacterized protein</fullName>
    </submittedName>
</protein>
<organism evidence="1 2">
    <name type="scientific">Alloalcanivorax marinus</name>
    <dbReference type="NCBI Taxonomy" id="1177169"/>
    <lineage>
        <taxon>Bacteria</taxon>
        <taxon>Pseudomonadati</taxon>
        <taxon>Pseudomonadota</taxon>
        <taxon>Gammaproteobacteria</taxon>
        <taxon>Oceanospirillales</taxon>
        <taxon>Alcanivoracaceae</taxon>
        <taxon>Alloalcanivorax</taxon>
    </lineage>
</organism>